<dbReference type="EMBL" id="BKAU01000001">
    <property type="protein sequence ID" value="GEP95383.1"/>
    <property type="molecule type" value="Genomic_DNA"/>
</dbReference>
<dbReference type="GO" id="GO:0019843">
    <property type="term" value="F:rRNA binding"/>
    <property type="evidence" value="ECO:0007669"/>
    <property type="project" value="UniProtKB-KW"/>
</dbReference>
<keyword evidence="7 10" id="KW-0862">Zinc</keyword>
<dbReference type="GO" id="GO:0046872">
    <property type="term" value="F:metal ion binding"/>
    <property type="evidence" value="ECO:0007669"/>
    <property type="project" value="UniProtKB-KW"/>
</dbReference>
<keyword evidence="2 10" id="KW-0690">Ribosome biogenesis</keyword>
<feature type="binding site" evidence="10">
    <location>
        <position position="278"/>
    </location>
    <ligand>
        <name>Zn(2+)</name>
        <dbReference type="ChEBI" id="CHEBI:29105"/>
    </ligand>
</feature>
<evidence type="ECO:0000256" key="5">
    <source>
        <dbReference type="ARBA" id="ARBA00022741"/>
    </source>
</evidence>
<dbReference type="InterPro" id="IPR030378">
    <property type="entry name" value="G_CP_dom"/>
</dbReference>
<keyword evidence="14" id="KW-1185">Reference proteome</keyword>
<dbReference type="InterPro" id="IPR012340">
    <property type="entry name" value="NA-bd_OB-fold"/>
</dbReference>
<reference evidence="13 14" key="1">
    <citation type="submission" date="2019-07" db="EMBL/GenBank/DDBJ databases">
        <title>Whole genome shotgun sequence of Chitinophaga cymbidii NBRC 109752.</title>
        <authorList>
            <person name="Hosoyama A."/>
            <person name="Uohara A."/>
            <person name="Ohji S."/>
            <person name="Ichikawa N."/>
        </authorList>
    </citation>
    <scope>NUCLEOTIDE SEQUENCE [LARGE SCALE GENOMIC DNA]</scope>
    <source>
        <strain evidence="13 14">NBRC 109752</strain>
    </source>
</reference>
<comment type="similarity">
    <text evidence="10">Belongs to the TRAFAC class YlqF/YawG GTPase family. RsgA subfamily.</text>
</comment>
<evidence type="ECO:0000256" key="8">
    <source>
        <dbReference type="ARBA" id="ARBA00022884"/>
    </source>
</evidence>
<dbReference type="InterPro" id="IPR031944">
    <property type="entry name" value="RsgA_N"/>
</dbReference>
<keyword evidence="8 10" id="KW-0694">RNA-binding</keyword>
<protein>
    <recommendedName>
        <fullName evidence="10">Small ribosomal subunit biogenesis GTPase RsgA</fullName>
        <ecNumber evidence="10">3.6.1.-</ecNumber>
    </recommendedName>
</protein>
<comment type="cofactor">
    <cofactor evidence="10">
        <name>Zn(2+)</name>
        <dbReference type="ChEBI" id="CHEBI:29105"/>
    </cofactor>
    <text evidence="10">Binds 1 zinc ion per subunit.</text>
</comment>
<dbReference type="GO" id="GO:0042274">
    <property type="term" value="P:ribosomal small subunit biogenesis"/>
    <property type="evidence" value="ECO:0007669"/>
    <property type="project" value="UniProtKB-UniRule"/>
</dbReference>
<evidence type="ECO:0000256" key="9">
    <source>
        <dbReference type="ARBA" id="ARBA00023134"/>
    </source>
</evidence>
<evidence type="ECO:0000259" key="11">
    <source>
        <dbReference type="PROSITE" id="PS50936"/>
    </source>
</evidence>
<comment type="caution">
    <text evidence="13">The sequence shown here is derived from an EMBL/GenBank/DDBJ whole genome shotgun (WGS) entry which is preliminary data.</text>
</comment>
<dbReference type="PROSITE" id="PS51721">
    <property type="entry name" value="G_CP"/>
    <property type="match status" value="1"/>
</dbReference>
<dbReference type="PANTHER" id="PTHR32120:SF11">
    <property type="entry name" value="SMALL RIBOSOMAL SUBUNIT BIOGENESIS GTPASE RSGA 1, MITOCHONDRIAL-RELATED"/>
    <property type="match status" value="1"/>
</dbReference>
<dbReference type="EC" id="3.6.1.-" evidence="10"/>
<evidence type="ECO:0000256" key="7">
    <source>
        <dbReference type="ARBA" id="ARBA00022833"/>
    </source>
</evidence>
<organism evidence="13 14">
    <name type="scientific">Chitinophaga cymbidii</name>
    <dbReference type="NCBI Taxonomy" id="1096750"/>
    <lineage>
        <taxon>Bacteria</taxon>
        <taxon>Pseudomonadati</taxon>
        <taxon>Bacteroidota</taxon>
        <taxon>Chitinophagia</taxon>
        <taxon>Chitinophagales</taxon>
        <taxon>Chitinophagaceae</taxon>
        <taxon>Chitinophaga</taxon>
    </lineage>
</organism>
<proteinExistence type="inferred from homology"/>
<dbReference type="GO" id="GO:0003924">
    <property type="term" value="F:GTPase activity"/>
    <property type="evidence" value="ECO:0007669"/>
    <property type="project" value="UniProtKB-UniRule"/>
</dbReference>
<dbReference type="CDD" id="cd04466">
    <property type="entry name" value="S1_YloQ_GTPase"/>
    <property type="match status" value="1"/>
</dbReference>
<dbReference type="PANTHER" id="PTHR32120">
    <property type="entry name" value="SMALL RIBOSOMAL SUBUNIT BIOGENESIS GTPASE RSGA"/>
    <property type="match status" value="1"/>
</dbReference>
<gene>
    <name evidence="10 13" type="primary">rsgA</name>
    <name evidence="13" type="ORF">CCY01nite_16430</name>
</gene>
<keyword evidence="9 10" id="KW-0342">GTP-binding</keyword>
<keyword evidence="1 10" id="KW-0963">Cytoplasm</keyword>
<keyword evidence="4 10" id="KW-0699">rRNA-binding</keyword>
<evidence type="ECO:0000313" key="14">
    <source>
        <dbReference type="Proteomes" id="UP000321436"/>
    </source>
</evidence>
<dbReference type="Proteomes" id="UP000321436">
    <property type="component" value="Unassembled WGS sequence"/>
</dbReference>
<feature type="binding site" evidence="10">
    <location>
        <begin position="189"/>
        <end position="197"/>
    </location>
    <ligand>
        <name>GTP</name>
        <dbReference type="ChEBI" id="CHEBI:37565"/>
    </ligand>
</feature>
<feature type="binding site" evidence="10">
    <location>
        <begin position="135"/>
        <end position="138"/>
    </location>
    <ligand>
        <name>GTP</name>
        <dbReference type="ChEBI" id="CHEBI:37565"/>
    </ligand>
</feature>
<dbReference type="InterPro" id="IPR004881">
    <property type="entry name" value="Ribosome_biogen_GTPase_RsgA"/>
</dbReference>
<keyword evidence="3 10" id="KW-0479">Metal-binding</keyword>
<name>A0A512RI52_9BACT</name>
<feature type="binding site" evidence="10">
    <location>
        <position position="276"/>
    </location>
    <ligand>
        <name>Zn(2+)</name>
        <dbReference type="ChEBI" id="CHEBI:29105"/>
    </ligand>
</feature>
<dbReference type="AlphaFoldDB" id="A0A512RI52"/>
<evidence type="ECO:0000256" key="4">
    <source>
        <dbReference type="ARBA" id="ARBA00022730"/>
    </source>
</evidence>
<dbReference type="NCBIfam" id="TIGR00157">
    <property type="entry name" value="ribosome small subunit-dependent GTPase A"/>
    <property type="match status" value="1"/>
</dbReference>
<dbReference type="CDD" id="cd01854">
    <property type="entry name" value="YjeQ_EngC"/>
    <property type="match status" value="1"/>
</dbReference>
<evidence type="ECO:0000256" key="1">
    <source>
        <dbReference type="ARBA" id="ARBA00022490"/>
    </source>
</evidence>
<comment type="subunit">
    <text evidence="10">Monomer. Associates with 30S ribosomal subunit, binds 16S rRNA.</text>
</comment>
<sequence length="315" mass="34864">MAYLCPVQARIYKSTGSWYTVKTATGDVFQARMKGIFKKDEDITSTNPIAVGDEVTISLEEGEQGTAVITDIAARKNYIVRSSPQGKHKKHIVAANLDQAALVCTVKEPRTSQGFIDRFLVTAAAYHVPVILIFNKKDVYKAKEMDKFAHWKAVYESIGYTVVLTAASLDEGTDEVRELLKGKTTLISGHSGVGKSTLINRVVPGLELRTKNVSGWSGKGLHTTTFAEMFDLPDGGTLIDTPGVREFGIVDIPRAELSHYFLDMQPYITECQFNNCQHLDEPGCAVKEAVEAGNLDMERYLSYVAIWHSIEENSY</sequence>
<comment type="subcellular location">
    <subcellularLocation>
        <location evidence="10">Cytoplasm</location>
    </subcellularLocation>
</comment>
<evidence type="ECO:0000256" key="10">
    <source>
        <dbReference type="HAMAP-Rule" id="MF_01820"/>
    </source>
</evidence>
<feature type="domain" description="CP-type G" evidence="12">
    <location>
        <begin position="86"/>
        <end position="247"/>
    </location>
</feature>
<dbReference type="SUPFAM" id="SSF50249">
    <property type="entry name" value="Nucleic acid-binding proteins"/>
    <property type="match status" value="1"/>
</dbReference>
<dbReference type="HAMAP" id="MF_01820">
    <property type="entry name" value="GTPase_RsgA"/>
    <property type="match status" value="1"/>
</dbReference>
<dbReference type="GO" id="GO:0005525">
    <property type="term" value="F:GTP binding"/>
    <property type="evidence" value="ECO:0007669"/>
    <property type="project" value="UniProtKB-UniRule"/>
</dbReference>
<dbReference type="GO" id="GO:0005737">
    <property type="term" value="C:cytoplasm"/>
    <property type="evidence" value="ECO:0007669"/>
    <property type="project" value="UniProtKB-SubCell"/>
</dbReference>
<feature type="domain" description="EngC GTPase" evidence="11">
    <location>
        <begin position="95"/>
        <end position="245"/>
    </location>
</feature>
<dbReference type="InterPro" id="IPR010914">
    <property type="entry name" value="RsgA_GTPase_dom"/>
</dbReference>
<dbReference type="Gene3D" id="3.40.50.300">
    <property type="entry name" value="P-loop containing nucleotide triphosphate hydrolases"/>
    <property type="match status" value="1"/>
</dbReference>
<feature type="binding site" evidence="10">
    <location>
        <position position="284"/>
    </location>
    <ligand>
        <name>Zn(2+)</name>
        <dbReference type="ChEBI" id="CHEBI:29105"/>
    </ligand>
</feature>
<feature type="binding site" evidence="10">
    <location>
        <position position="271"/>
    </location>
    <ligand>
        <name>Zn(2+)</name>
        <dbReference type="ChEBI" id="CHEBI:29105"/>
    </ligand>
</feature>
<dbReference type="Gene3D" id="2.40.50.140">
    <property type="entry name" value="Nucleic acid-binding proteins"/>
    <property type="match status" value="1"/>
</dbReference>
<dbReference type="PROSITE" id="PS50936">
    <property type="entry name" value="ENGC_GTPASE"/>
    <property type="match status" value="1"/>
</dbReference>
<evidence type="ECO:0000259" key="12">
    <source>
        <dbReference type="PROSITE" id="PS51721"/>
    </source>
</evidence>
<evidence type="ECO:0000256" key="6">
    <source>
        <dbReference type="ARBA" id="ARBA00022801"/>
    </source>
</evidence>
<evidence type="ECO:0000256" key="2">
    <source>
        <dbReference type="ARBA" id="ARBA00022517"/>
    </source>
</evidence>
<dbReference type="Pfam" id="PF16745">
    <property type="entry name" value="RsgA_N"/>
    <property type="match status" value="1"/>
</dbReference>
<comment type="function">
    <text evidence="10">One of several proteins that assist in the late maturation steps of the functional core of the 30S ribosomal subunit. Helps release RbfA from mature subunits. May play a role in the assembly of ribosomal proteins into the subunit. Circularly permuted GTPase that catalyzes slow GTP hydrolysis, GTPase activity is stimulated by the 30S ribosomal subunit.</text>
</comment>
<evidence type="ECO:0000256" key="3">
    <source>
        <dbReference type="ARBA" id="ARBA00022723"/>
    </source>
</evidence>
<keyword evidence="6 10" id="KW-0378">Hydrolase</keyword>
<evidence type="ECO:0000313" key="13">
    <source>
        <dbReference type="EMBL" id="GEP95383.1"/>
    </source>
</evidence>
<dbReference type="SUPFAM" id="SSF52540">
    <property type="entry name" value="P-loop containing nucleoside triphosphate hydrolases"/>
    <property type="match status" value="1"/>
</dbReference>
<dbReference type="Gene3D" id="1.10.40.50">
    <property type="entry name" value="Probable gtpase engc, domain 3"/>
    <property type="match status" value="1"/>
</dbReference>
<accession>A0A512RI52</accession>
<keyword evidence="5 10" id="KW-0547">Nucleotide-binding</keyword>
<dbReference type="Pfam" id="PF03193">
    <property type="entry name" value="RsgA_GTPase"/>
    <property type="match status" value="1"/>
</dbReference>
<dbReference type="InterPro" id="IPR027417">
    <property type="entry name" value="P-loop_NTPase"/>
</dbReference>